<feature type="compositionally biased region" description="Basic and acidic residues" evidence="1">
    <location>
        <begin position="1882"/>
        <end position="1896"/>
    </location>
</feature>
<feature type="region of interest" description="Disordered" evidence="1">
    <location>
        <begin position="4317"/>
        <end position="4368"/>
    </location>
</feature>
<organism evidence="3 4">
    <name type="scientific">Eimeria tenella</name>
    <name type="common">Coccidian parasite</name>
    <dbReference type="NCBI Taxonomy" id="5802"/>
    <lineage>
        <taxon>Eukaryota</taxon>
        <taxon>Sar</taxon>
        <taxon>Alveolata</taxon>
        <taxon>Apicomplexa</taxon>
        <taxon>Conoidasida</taxon>
        <taxon>Coccidia</taxon>
        <taxon>Eucoccidiorida</taxon>
        <taxon>Eimeriorina</taxon>
        <taxon>Eimeriidae</taxon>
        <taxon>Eimeria</taxon>
    </lineage>
</organism>
<feature type="compositionally biased region" description="Polar residues" evidence="1">
    <location>
        <begin position="2413"/>
        <end position="2427"/>
    </location>
</feature>
<feature type="region of interest" description="Disordered" evidence="1">
    <location>
        <begin position="1803"/>
        <end position="1957"/>
    </location>
</feature>
<feature type="region of interest" description="Disordered" evidence="1">
    <location>
        <begin position="6219"/>
        <end position="6264"/>
    </location>
</feature>
<feature type="region of interest" description="Disordered" evidence="1">
    <location>
        <begin position="276"/>
        <end position="306"/>
    </location>
</feature>
<keyword evidence="2" id="KW-1133">Transmembrane helix</keyword>
<feature type="region of interest" description="Disordered" evidence="1">
    <location>
        <begin position="1527"/>
        <end position="1582"/>
    </location>
</feature>
<feature type="compositionally biased region" description="Basic residues" evidence="1">
    <location>
        <begin position="7524"/>
        <end position="7539"/>
    </location>
</feature>
<protein>
    <submittedName>
        <fullName evidence="3">Uncharacterized protein</fullName>
    </submittedName>
</protein>
<feature type="compositionally biased region" description="Low complexity" evidence="1">
    <location>
        <begin position="6912"/>
        <end position="6924"/>
    </location>
</feature>
<feature type="compositionally biased region" description="Polar residues" evidence="1">
    <location>
        <begin position="2787"/>
        <end position="2801"/>
    </location>
</feature>
<feature type="compositionally biased region" description="Low complexity" evidence="1">
    <location>
        <begin position="4966"/>
        <end position="4985"/>
    </location>
</feature>
<dbReference type="GeneID" id="25253409"/>
<dbReference type="VEuPathDB" id="ToxoDB:ETH_00021470"/>
<dbReference type="OrthoDB" id="383349at2759"/>
<gene>
    <name evidence="3" type="ORF">ETH_00021470</name>
</gene>
<feature type="compositionally biased region" description="Polar residues" evidence="1">
    <location>
        <begin position="1897"/>
        <end position="1916"/>
    </location>
</feature>
<feature type="compositionally biased region" description="Low complexity" evidence="1">
    <location>
        <begin position="5022"/>
        <end position="5034"/>
    </location>
</feature>
<feature type="compositionally biased region" description="Low complexity" evidence="1">
    <location>
        <begin position="284"/>
        <end position="301"/>
    </location>
</feature>
<dbReference type="EMBL" id="HG674237">
    <property type="protein sequence ID" value="CDJ39220.1"/>
    <property type="molecule type" value="Genomic_DNA"/>
</dbReference>
<feature type="region of interest" description="Disordered" evidence="1">
    <location>
        <begin position="976"/>
        <end position="1025"/>
    </location>
</feature>
<feature type="compositionally biased region" description="Polar residues" evidence="1">
    <location>
        <begin position="3582"/>
        <end position="3597"/>
    </location>
</feature>
<feature type="region of interest" description="Disordered" evidence="1">
    <location>
        <begin position="4954"/>
        <end position="4985"/>
    </location>
</feature>
<feature type="region of interest" description="Disordered" evidence="1">
    <location>
        <begin position="6072"/>
        <end position="6178"/>
    </location>
</feature>
<feature type="compositionally biased region" description="Low complexity" evidence="1">
    <location>
        <begin position="2445"/>
        <end position="2468"/>
    </location>
</feature>
<feature type="region of interest" description="Disordered" evidence="1">
    <location>
        <begin position="552"/>
        <end position="582"/>
    </location>
</feature>
<feature type="compositionally biased region" description="Basic and acidic residues" evidence="1">
    <location>
        <begin position="3353"/>
        <end position="3379"/>
    </location>
</feature>
<feature type="region of interest" description="Disordered" evidence="1">
    <location>
        <begin position="7564"/>
        <end position="7584"/>
    </location>
</feature>
<feature type="region of interest" description="Disordered" evidence="1">
    <location>
        <begin position="1215"/>
        <end position="1278"/>
    </location>
</feature>
<feature type="region of interest" description="Disordered" evidence="1">
    <location>
        <begin position="6867"/>
        <end position="6943"/>
    </location>
</feature>
<feature type="compositionally biased region" description="Polar residues" evidence="1">
    <location>
        <begin position="5004"/>
        <end position="5021"/>
    </location>
</feature>
<reference evidence="3" key="1">
    <citation type="submission" date="2013-10" db="EMBL/GenBank/DDBJ databases">
        <title>Genomic analysis of the causative agents of coccidiosis in chickens.</title>
        <authorList>
            <person name="Reid A.J."/>
            <person name="Blake D."/>
            <person name="Billington K."/>
            <person name="Browne H."/>
            <person name="Dunn M."/>
            <person name="Hung S."/>
            <person name="Kawahara F."/>
            <person name="Miranda-Saavedra D."/>
            <person name="Mourier T."/>
            <person name="Nagra H."/>
            <person name="Otto T.D."/>
            <person name="Rawlings N."/>
            <person name="Sanchez A."/>
            <person name="Sanders M."/>
            <person name="Subramaniam C."/>
            <person name="Tay Y."/>
            <person name="Dear P."/>
            <person name="Doerig C."/>
            <person name="Gruber A."/>
            <person name="Parkinson J."/>
            <person name="Shirley M."/>
            <person name="Wan K.L."/>
            <person name="Berriman M."/>
            <person name="Tomley F."/>
            <person name="Pain A."/>
        </authorList>
    </citation>
    <scope>NUCLEOTIDE SEQUENCE [LARGE SCALE GENOMIC DNA]</scope>
    <source>
        <strain evidence="3">Houghton</strain>
    </source>
</reference>
<accession>U6KUP0</accession>
<feature type="compositionally biased region" description="Basic and acidic residues" evidence="1">
    <location>
        <begin position="3274"/>
        <end position="3286"/>
    </location>
</feature>
<feature type="compositionally biased region" description="Basic and acidic residues" evidence="1">
    <location>
        <begin position="3009"/>
        <end position="3018"/>
    </location>
</feature>
<feature type="compositionally biased region" description="Polar residues" evidence="1">
    <location>
        <begin position="1013"/>
        <end position="1025"/>
    </location>
</feature>
<feature type="compositionally biased region" description="Polar residues" evidence="1">
    <location>
        <begin position="2094"/>
        <end position="2113"/>
    </location>
</feature>
<feature type="region of interest" description="Disordered" evidence="1">
    <location>
        <begin position="3557"/>
        <end position="3607"/>
    </location>
</feature>
<feature type="compositionally biased region" description="Polar residues" evidence="1">
    <location>
        <begin position="1534"/>
        <end position="1544"/>
    </location>
</feature>
<feature type="region of interest" description="Disordered" evidence="1">
    <location>
        <begin position="3721"/>
        <end position="3755"/>
    </location>
</feature>
<feature type="compositionally biased region" description="Polar residues" evidence="1">
    <location>
        <begin position="1551"/>
        <end position="1575"/>
    </location>
</feature>
<feature type="region of interest" description="Disordered" evidence="1">
    <location>
        <begin position="3847"/>
        <end position="3867"/>
    </location>
</feature>
<feature type="compositionally biased region" description="Basic and acidic residues" evidence="1">
    <location>
        <begin position="3183"/>
        <end position="3196"/>
    </location>
</feature>
<feature type="region of interest" description="Disordered" evidence="1">
    <location>
        <begin position="3183"/>
        <end position="3232"/>
    </location>
</feature>
<proteinExistence type="predicted"/>
<feature type="compositionally biased region" description="Low complexity" evidence="1">
    <location>
        <begin position="2559"/>
        <end position="2569"/>
    </location>
</feature>
<sequence length="7584" mass="820654">MLANILDQVIKTYGKEFLGDWDPINNFRIDSLTDPEIHLTNIPFPQQLFELAEIPFAVDYSNIAKVRAKFSWQTFFGTPGAYPFAIEAEDLEIRIRLLYPSEWSSEFWRNKILKAKLKRTVLWEKFASLLGSAQGDRSSVAQTIEPRIVNSLTIRVRNIHLHIVDDNLGATPWAFECHVDEFCIDSPRRGDPRISDIEATGLEQCLLMGLWMRFVGMHIWFREFPKPQLKGKAGVTVNIDKARELRRRLRRNPKDEEAQQLLSELLQRDAISEVDGSSCGGSAGEADATSAASASMAAETGKSSSNLLPELQRLSRQGTASLAGVDPGTLTNMLSKEIQETLNIEDRNVSLSLASRVLRWGWWSGKEASPHGQHIDDLPLTPISAETLLNSNEHAEGHSGCEAIAVSHPVSLSSAKPVLGNPAAAATTAAASAEAAADAAAKAKAVAAETLRSKGEDSESNVSSNTRSESDAELLSGVRAARAFKVVPSQIKDLLDDNTHALRITPKKGIEMHILFKKWELRALGSNLAVNKQSWKTVEMSFLHHDPSLYSPLPGTASPAGQQQSQKGEPLKRQEPPPPLFDGSIEHKPLQLTFTSAAVTSLFNFVKLMDVWFIFLKGAGRPTRLVAREEECAAYVEMWKRRLTAKAEMRDVVDRFISDFEHSSPLYLIVKLRQLAEDNLTWRDGVSAAVLQKQIFGRFTETCCRPERLGSMQWATGETAETSTDGLNGGDAEFTDKERLLFEDIACTVDEASGDERGGFGGKRWFYIDGIVSVLAPNLCICLLPLIQPGMHVAVPTHLQQQKGNKLRPTMSRLGTLGLLERLEAQKSLERDAAAPCSDGLPSTTLMFRICADFKFRQEKRNDFFKCNDIFIDSVFIEKCFASLKATPCDEAILLRARHNPELQTPFPRLLVSVTPLGEMGCTTCVYLPADPPSRIGWGIGPARSPLRGRGAEPPVTAFPTDEAYKKCVTRKSDASKPVLHSARTRGKGHAGSRPVVLIDSITDSEDGKRNDSTPSQQSLSQRIRPSRVYSNIHSFFDRARHLADIVKKIPKAARAKSRSGPKRRCSIGGDKNRTLLISISSKTVWDEELGGPLEKKKTWINIPEISVSAPELIPFAEAIPMNFVTWDLFREIDCLLPATTEDAMGLALGYCTNIDNTLRLTAQKATVVYRLSSLDYSRVLSHLRRDALAEAQELHQQAEAEAAAKAAAQAAAANTGRFGSNPWEGRAAVSDSETPSRSSSSSSSINKGRWGQRSWAERTAAATATGRPLAFIGERPMDARRDFEAQRRLNSRNSSSNQSVTDPYSEALSFSDSFLTPSPSEAGLHAGDCGSSRLKQALPSSHIDASESSNEDSDEGAFFENCALGFARYMGSREALLADMDYEPVEAHGFTSSCCGLKGCVSTFRLTQTTLKRKGSVASLSLNVSVEAAEASVMAQPPSPTGTLCATTDCTVLSVSGVKIGTTKCPRQTVDVSVKHISVGVCKQLVSLAACRRFLMPTAYPYSDVLRDTKPLTAKFAQINSLQRKGLMPKLSKNGSSEQQTQQPKRDITTPEQQAAQDTSADGDTGNTQENGASASPPAADIMDADGAKLVSLSPANKDTPSVRGQGLRIPEEKRLEDFLPVPTSGPWSACDGSRLSWFFNDEETSQKFTSDISPLKFLGPGQENSESYQRWRLARRLRARGREVPSDLLRETVEGANSHSSPEGAAEAAVDVADAGQKSMQVSAKVGCLCVGLYTQQQYLAVLLRVYGARVYLRRKRKDVRVKAKVGEFFVEHSKTRDTQRRSIVLCKKVVHVGAQCRRFCPSPETAVPSSPAPRSEESDPAALIRSEMEQWSGESRRTSREASPQGHMREAMWGPLKLPTPTDPTEDRQRSDLGGFYRGSEKGRPSGEKRSDTNRGFGNPSSPPGTSNISDDGQSLRPLRHSVRQHPKHKAEQEPSTRPASARKRDEEAASGSEVLLHGEQIHAARFPETSTKICRFASYSEREQSSGYTDSSDQADMLLGSQAADFLEETEEEQGAPLVTVSHGIHGRARSGLSLGHVSLGDHAKSQDKSSTPESLRQLRTRAVGAVQRMHQHQHRGLPWHWKAGAADNSQMEEVSNASQGHLTPQSSFDESERGYGRSATAGDETAWLPDVVGDWTLRDEVDADASSRTGEHQTTIGHDCSFGIPGAPLNLLLFEDSGISKRGGAKGREGVQQATLGKGGSTKRIDQMSLSARLQPELKSTEAQLCLQSIHAFPTANLLCCLTDSALCLKSLWNEETIRARCLIACLLGDVRSQKAAQTAGLNLQAYADPEGKKQPKRQFTLNRRLPQQQRADTFSSRGCEDSSDTSFVGPGGGPSRGNRKLRKLARTTFSRRGGPEGFSDGEESIGAGSTAYEGHRKAGRNAAGSRRRKRTNMHPTKDKCRAVEVSPTRSHVESASWSGPTAATGCRDDPIPDSTDSVQQQQQQKEQQQTCSSAADAPANSAAERKACQPHSGVSVSLELVLEDVTCNLLTDDALGTALAEDTESAETHGTVGTGEGLDIEGTAHPTFVGSQEQHGKAPSFRSRRRHGQIAPSSNTSKHSSSSCNRDMSSIDSTASTENMAGGDAGIAFPPYPVLFSPDACVPRGLDLTGDGLRSDTLLRRAVVADAAALGVRLEAVLRVTYTSVATGSSYARKREELKDTLRIGLWRLEATLIRNCTWMLASVVLFDVNIGAECLRLLPPRKKKNATGATRSAGKATVSSRTGVTEVEGARWRPPNLNAVAEGETESDGDTPLALQHALWVAEGRGDQRTGEFPPKRNNKSLLPSPWSTRAATSSLPEGYVSAEGSMPGSRHLRKVRGACDALDERMTSSGPIRRTTRRADSSADAEVLKRRFSTSVPRRLPSSGSSSLFRWVFGSRNAHNTIGAGSSPLGSSPNACAHLRPAPDWRGGAFADLDSYGDRRDIAAEPKNYTDGEMYFPGSQLDGGVHPKQPPGEANAPQTKMSPSRWVGTAGGWTRNLLKTRRSISTLNSGETARPSSGSPPKDRGTKRDYPFGGGMVANTSALQSPVARQLNRRASGRPLFRTNLQPDSSFPNMETMRALSAMPSVGIVGRTHILPKDQQPLGLGSFPDARTREPLDPSVARTAYGKRRGRRLGDAADIFQKDSEEERELFTCTAVDLEIKRVAIWSAVYLQDNKAAANPCRALAAAAAFALERSRRPTEANPKDGRTAQRGSALAVAADTDPRDGDSTAGGSVRNHPLPSHRMRVSRALRKLSPRGTQWHAAEGFRGLCSPPGDTGRRSISNARAGDRRSRSREQSRLSKAAQEVQHLTPLLQEIWAEDWLSVSLPSPPPFAGYFRAQEGRVLLLPVLVRASTKNERDLLQRRREEAHNAVKSEALSRKKVRSPGDHHEGPLNSAGVSARTVHVLHAPTTAAAAAALAGAVFNAVPQEEEKRKNGAAAERLQGANSISPHISLMYRLIDKSSNPHTAQSVNTNNAVPDSRPPDTKIVCRGDIFPTFCACTPFLVHVFIQLFGPDGEMTAVVSRLSMGLQAIRQGMQQQQTTAAEAARAAVQCLPSLANYSEFAGAARTSSLSSKEEPRAVQEQEQQPPKAASDNRSTSALSDKGNSNETEAKDSENTDERALYVDRRLWGPLPGSLLQLGFTLRSALEHLTHDSFASLCIHSLQLTLPSPGQILNLPAVPATSRLLPVTAFRQTLTADATYFLCCLAAAPSSPCVAVDLVLTIKGLHTKAVSSTDQPHQQRWHANNGGALGPANSGPRTGFSPLDSRGSRRYSFSQLQQPYNQNLFSSAVAAAAASASATPLQGLTAAGLESESALGSIKVAAPLLRIELLKRPRIPDEATSSAQEIAHGTSPRISLSTVLSSPAKGRASGSAKDKKRVSTLQQARQCSCVLEVLLKDLEASFVSEQQVFDRFSQHQRLVGGWAGDRRGLGSTTFGSPTDDANMLGSPRCAGETSGSCIEPFRMIISLKDCIIRGEDGSRLFQNASVIPKLFSGDFSSSAQPTGSLQSPHSPYTAAAGPSPSVAGNTTPTGAQGAGATSVTAGRRHQHRTRLSVRQALMLDLPLQDPLLQWLVWVSDEMIYASAEVAQLRVQLRALQAATVYSWGIGLYGALQQLKHFRLQFPALSFGCCFSTASWMIPVGVHAQQLLRVSQLQSRGPSPCVPERQHKQHTEEAEEQAIRRSLLLQRRGLGILSLLYPGLPPPALAPDKWHGYLPLQLPEMAASMSIQQVLQVLEADIAAREAAAAANTTAQSAITPSPWRLQTADLFQHHSDLQASPSQQPGRSHPAYGRSLTASLEPYTGYHGAASAEMPSMRMPFGKSSLLADFRGPLRRGNLPTSQAQRRPSASDAPSSSSPDGVRNSPDDADRESSLASPRRPPESFWSRMRIRSERRRFTAFPLQSNLLEGKSGQWSEAPAPLPNEPSQRKSAPSRQEAAALGAKLQKVVELTFKGIEIWFVLGAGDGDQSSLQAADAAPTPENLKKAGIASLKKGSRAKLKSLTVMSSPKSFQDISVEEGLHQRTEGLPLSRTLMQVLLTAVNRKGLCVEEENLEDRRKQQIVVGLLVACTLRMLQRGPDVNACGEIVELSAMVGSPFPCSEFIVSKKYQGLGRGSSGVWTGHGYQRQLPESQQQQEAPSNSKSMKQSGLASLFHATDTHPLDRQQTILQDEGSIVLSNFPDVLEGYGGALLLPNLQQRSDCLLSVTSSTATVSGVPGGKVKICVTILDPQVHFSFEMFQGLVSLETQARLEQLQVAKSAAAAMTAMKASVAAAAAAAEASAVSLTQQQPIREQDLQPTLPPGAGGTQQVTTSDALGPNADKLGRYANPTGTERTSGVPETPRPLLGVGALSSAPSAPEMGIAALGSHTGPLRVTNYSVSIGDLSMEGSLLRFLRDYAFSVRDAVGPASQQRQRPLFGWVAPEGGRGARGSEAFAEPPIVEAMDLIRLHQQRRGGAFGRALEELRAMSSVSQQQHEEGISVVTSSSGSNSSSSSSVDSPVALTRGSLSWSFKDGVAPRQQQPNEPSSSAQQRKLIQQQASLQPQTQAATYRDSRNTGQRVDDEEAVDSPEMLLLANLMNAGGRSTTKPQAYGRGTQRPDEGFLRDQGPVQPGEEGLRGALTRRKGMGVMENTPAGAPGDVGTSTPVSLLQGVGEEDFKDPYCRVIGFFLSLMNFKLPGETELDIKGEVIKGAFEFHDAHGSLLKVSLLALEGQVYIYPELWSADSVKNSGGRLELMVSGYDPMTNSQEELLHPVSASVEIQRQYVDGQSSHWSLVNIRSAMDGVSVDITSGLLQLVYHIMRTTREILEGAEGSLGRHTSLRVYNDIHSEVLVMHRRRSRGEPKGWTYSRMQPDEWIMTPTSSLYFAVRKQSAAAEVAPEKRRLWRRGGVSHEKLNETYPTLRLESYDDVKRIVEGILRLGTRTVDNAWLKSYEETLLFSSTRRAQAPLEMLVDDMPVLHGGGNLSMRCGWEGLLQLLRKEIGWCCMGRLHADYSNCRAYFLQNAGFKVLVEPVVDRRSGTWSLAVGSCVQLANACSMTLRVYVGRAKRNWGGLAISCFAASVTGETRVSSAHEEYIDILPGCRRSVPLSWFGNGTVPSLAALLHTEGGGEAQERRGEPEIPPVPFPALYKLTNKTGYTQPRRLDIPPFTLRLRGSLMLYGMVDTTDVPTSEASRIAQRYVIKLEPMLSIKNTLPFPITVSVSLRNIGDSRHSHEPQLGAGAPMATAAAGSPGATDAYALSSTGEPGKPLRYAFGNPQAELLAELETRKRQKEEAQQQKSRGTAAKLVADSFVEATIPSHQSWGLPVGEQRLWLVLRVHGAPLEQFNTQLEAFHPTDGRPLGPLELQLLASAASRGASRLSGAAWLLQQENLEGVLSQAAANGVSSGLGVGEEKQKKRKNHRQQQQQQHQQPTTVYESQGFAVLLPSQDTLTVSKVLQLKNGRGESLLPPGALKLVKAEAMNQRRGKRLPPLFSEMQLAADVSRRQITVFAPYFFENLTEATLSVNGALVPSRCRLYTTEEDMRAASIRAYRIDQLADRVLQSSLSRKQDLSGISTARPPLVLKLATLRKQRYLRFGWGYRVASATREEQRQSNELPSGGGGSVDSVTSSLNHGEAERQQTLGGASDVQRDVSRGESPVLKAAASSTDSFIDDDTLGHLPSESRRRFGQKGPVGSFGVPRSHSDIMSTGGDSEDRGFLGVRRARTFKVSVQRRVRKLGRGRSFLHRKNAPDNTFDLRDTDSTEKDAIFPGDATDISAPPTLGGTATATPQDPVRSSNGNAPSTLVLGLCTRYGEAPYSTTKIVSVIPRYVFISRLPFSVVVREVRSRSRVLGGAMGGRQKVSPCELSLFAGETKAFHGVEPRVLLTQAERSLVSCSFSLVPAHVPSFFQVELTPRGGGTQVYLPEHCPIVQVSIVSGLFGDVPALPYTYNGSFIVLSLPENPQFAILNLSSYYLAHAPAERSRRTQQNQLRDDAFAISVTSGSQTKTTAKKGRDESDANLRLIPPWGSVPFIPPYHKNLENARVRLRVLDVEHCPWSVYSLASVDEDLQTIEFVPHQQPQGSAPTGAFLGVSTSPPMQPGSPRSVDAASTRKAPFLQRLPTKTLVSAASAAAAAAAAAVGNNSSALTCNFRAGAAGGGRGVSVEGNLDTEEDQFAQDADTRSLIRPQTPRGGLSSTGANKEKQTATLYVFSLVAANGSRILIITESPEVAEKMRAGGAAFDMIREEFMRKSGKHDGGAVAAAAAAGLYDPTTTSAAAGATASKSAAESSGTATGRPKAAGASSGDAQSPETASVYTKDAIIAQDRSSLLQGKQQQRPPPWLGLSFEFRLPRLTVTWIHQSEVVLALHLTGLSLSGSVNPRQLDVFLEAVPLERVLQQVRMHSLPAGSGEVGKAPQGSPRAARQPAASNSSVGEQGPCFKIPGRDESASLSGSSRSLTAGNAEGNEGEVQPGDLESPPLQRHVEEDYGLLVMTRSAVTLSARIAMLHVDHFVKGDIPVILKNTASKYGKETEEFLEVAVVRSLVDPRQAPTYELLEVRISPFSANIELLVIEQLISIYEKEVEMLHKFALAAPQKPPALQTALKCSVAADALRQLAVMKILEENRQEQVMVAETTAGNASAAVPSLGGAAAEAGGGPPGTGAAAAAAAFLVHPLAMDLTHSSMHSLSLAPLSLDKLRPTTSSAGGYLSSVSGDATSGETHSGDPFNEVLLREPISMQFYATPRVYINPPSSHVLVLPNPRWMELHRASPVYIKNLTISTLSLTVSIRTSEHRISRQVLHIVDALPLDTPYMTIQIARERRKFTVCSWHELIHSLRNSYLRQFIRQSLPSAWISNPCAFVVGFIRGTSALCRQTVKGAKTNRNSFEGLMMGFRIGFILFIIYTMGGVMQSLSHVLNILHKLMRGSRPRPYGVLDAFWKGLNGFILDTFWRPWVAVVTEPAASVTRGDSWWKTTAILIACCVRCLISPLFGLSNFLASVAEGFANTLIGDFEQFTRVQERADLDKKHRHPSPSSAMNAGGGFHRGLQGHKGGDPGGTGLGSRFRRAKRHAAGKHKARGNAEGTRTAAGGVANGSIIAGKQRAGSSFSGAFRRPSSKQVTFAV</sequence>
<feature type="region of interest" description="Disordered" evidence="1">
    <location>
        <begin position="2772"/>
        <end position="2801"/>
    </location>
</feature>
<feature type="region of interest" description="Disordered" evidence="1">
    <location>
        <begin position="2507"/>
        <end position="2583"/>
    </location>
</feature>
<evidence type="ECO:0000256" key="1">
    <source>
        <dbReference type="SAM" id="MobiDB-lite"/>
    </source>
</evidence>
<feature type="region of interest" description="Disordered" evidence="1">
    <location>
        <begin position="5067"/>
        <end position="5101"/>
    </location>
</feature>
<feature type="compositionally biased region" description="Polar residues" evidence="1">
    <location>
        <begin position="3721"/>
        <end position="3732"/>
    </location>
</feature>
<feature type="region of interest" description="Disordered" evidence="1">
    <location>
        <begin position="5000"/>
        <end position="5052"/>
    </location>
</feature>
<feature type="region of interest" description="Disordered" evidence="1">
    <location>
        <begin position="4781"/>
        <end position="4838"/>
    </location>
</feature>
<feature type="compositionally biased region" description="Low complexity" evidence="1">
    <location>
        <begin position="6744"/>
        <end position="6759"/>
    </location>
</feature>
<feature type="region of interest" description="Disordered" evidence="1">
    <location>
        <begin position="451"/>
        <end position="473"/>
    </location>
</feature>
<feature type="compositionally biased region" description="Low complexity" evidence="1">
    <location>
        <begin position="4334"/>
        <end position="4346"/>
    </location>
</feature>
<keyword evidence="2" id="KW-0812">Transmembrane</keyword>
<dbReference type="OMA" id="FKKWELR"/>
<feature type="region of interest" description="Disordered" evidence="1">
    <location>
        <begin position="5871"/>
        <end position="5898"/>
    </location>
</feature>
<dbReference type="Proteomes" id="UP000030747">
    <property type="component" value="Unassembled WGS sequence"/>
</dbReference>
<feature type="transmembrane region" description="Helical" evidence="2">
    <location>
        <begin position="7357"/>
        <end position="7381"/>
    </location>
</feature>
<feature type="region of interest" description="Disordered" evidence="1">
    <location>
        <begin position="3353"/>
        <end position="3383"/>
    </location>
</feature>
<dbReference type="VEuPathDB" id="ToxoDB:ETH2_1264600"/>
<feature type="compositionally biased region" description="Basic residues" evidence="1">
    <location>
        <begin position="1921"/>
        <end position="1932"/>
    </location>
</feature>
<feature type="region of interest" description="Disordered" evidence="1">
    <location>
        <begin position="2710"/>
        <end position="2734"/>
    </location>
</feature>
<feature type="compositionally biased region" description="Polar residues" evidence="1">
    <location>
        <begin position="2991"/>
        <end position="3007"/>
    </location>
</feature>
<evidence type="ECO:0000313" key="3">
    <source>
        <dbReference type="EMBL" id="CDJ39220.1"/>
    </source>
</evidence>
<feature type="region of interest" description="Disordered" evidence="1">
    <location>
        <begin position="3988"/>
        <end position="4036"/>
    </location>
</feature>
<feature type="compositionally biased region" description="Low complexity" evidence="1">
    <location>
        <begin position="4013"/>
        <end position="4027"/>
    </location>
</feature>
<feature type="compositionally biased region" description="Low complexity" evidence="1">
    <location>
        <begin position="6242"/>
        <end position="6254"/>
    </location>
</feature>
<reference evidence="3" key="2">
    <citation type="submission" date="2013-10" db="EMBL/GenBank/DDBJ databases">
        <authorList>
            <person name="Aslett M."/>
        </authorList>
    </citation>
    <scope>NUCLEOTIDE SEQUENCE [LARGE SCALE GENOMIC DNA]</scope>
    <source>
        <strain evidence="3">Houghton</strain>
    </source>
</reference>
<feature type="region of interest" description="Disordered" evidence="1">
    <location>
        <begin position="2949"/>
        <end position="3057"/>
    </location>
</feature>
<feature type="compositionally biased region" description="Polar residues" evidence="1">
    <location>
        <begin position="2303"/>
        <end position="2322"/>
    </location>
</feature>
<feature type="compositionally biased region" description="Low complexity" evidence="1">
    <location>
        <begin position="1231"/>
        <end position="1245"/>
    </location>
</feature>
<feature type="compositionally biased region" description="Basic and acidic residues" evidence="1">
    <location>
        <begin position="6219"/>
        <end position="6231"/>
    </location>
</feature>
<keyword evidence="4" id="KW-1185">Reference proteome</keyword>
<feature type="region of interest" description="Disordered" evidence="1">
    <location>
        <begin position="7485"/>
        <end position="7549"/>
    </location>
</feature>
<name>U6KUP0_EIMTE</name>
<dbReference type="RefSeq" id="XP_013229975.1">
    <property type="nucleotide sequence ID" value="XM_013374521.1"/>
</dbReference>
<feature type="compositionally biased region" description="Polar residues" evidence="1">
    <location>
        <begin position="4411"/>
        <end position="4420"/>
    </location>
</feature>
<feature type="region of interest" description="Disordered" evidence="1">
    <location>
        <begin position="4395"/>
        <end position="4422"/>
    </location>
</feature>
<feature type="region of interest" description="Disordered" evidence="1">
    <location>
        <begin position="6744"/>
        <end position="6777"/>
    </location>
</feature>
<keyword evidence="2" id="KW-0472">Membrane</keyword>
<feature type="compositionally biased region" description="Basic and acidic residues" evidence="1">
    <location>
        <begin position="3598"/>
        <end position="3607"/>
    </location>
</feature>
<feature type="region of interest" description="Disordered" evidence="1">
    <location>
        <begin position="2040"/>
        <end position="2061"/>
    </location>
</feature>
<feature type="region of interest" description="Disordered" evidence="1">
    <location>
        <begin position="3252"/>
        <end position="3291"/>
    </location>
</feature>
<feature type="compositionally biased region" description="Polar residues" evidence="1">
    <location>
        <begin position="3988"/>
        <end position="4000"/>
    </location>
</feature>
<feature type="region of interest" description="Disordered" evidence="1">
    <location>
        <begin position="2094"/>
        <end position="2127"/>
    </location>
</feature>
<feature type="compositionally biased region" description="Polar residues" evidence="1">
    <location>
        <begin position="2570"/>
        <end position="2583"/>
    </location>
</feature>
<evidence type="ECO:0000256" key="2">
    <source>
        <dbReference type="SAM" id="Phobius"/>
    </source>
</evidence>
<evidence type="ECO:0000313" key="4">
    <source>
        <dbReference type="Proteomes" id="UP000030747"/>
    </source>
</evidence>
<feature type="region of interest" description="Disordered" evidence="1">
    <location>
        <begin position="2292"/>
        <end position="2472"/>
    </location>
</feature>